<dbReference type="SUPFAM" id="SSF51735">
    <property type="entry name" value="NAD(P)-binding Rossmann-fold domains"/>
    <property type="match status" value="1"/>
</dbReference>
<evidence type="ECO:0000313" key="8">
    <source>
        <dbReference type="EMBL" id="HHS30392.1"/>
    </source>
</evidence>
<reference evidence="8" key="1">
    <citation type="journal article" date="2020" name="mSystems">
        <title>Genome- and Community-Level Interaction Insights into Carbon Utilization and Element Cycling Functions of Hydrothermarchaeota in Hydrothermal Sediment.</title>
        <authorList>
            <person name="Zhou Z."/>
            <person name="Liu Y."/>
            <person name="Xu W."/>
            <person name="Pan J."/>
            <person name="Luo Z.H."/>
            <person name="Li M."/>
        </authorList>
    </citation>
    <scope>NUCLEOTIDE SEQUENCE [LARGE SCALE GENOMIC DNA]</scope>
    <source>
        <strain evidence="8">SpSt-767</strain>
    </source>
</reference>
<name>A0A7V6A517_9BACT</name>
<evidence type="ECO:0000256" key="2">
    <source>
        <dbReference type="ARBA" id="ARBA00010944"/>
    </source>
</evidence>
<evidence type="ECO:0000259" key="7">
    <source>
        <dbReference type="Pfam" id="PF04321"/>
    </source>
</evidence>
<dbReference type="GO" id="GO:0019305">
    <property type="term" value="P:dTDP-rhamnose biosynthetic process"/>
    <property type="evidence" value="ECO:0007669"/>
    <property type="project" value="UniProtKB-UniPathway"/>
</dbReference>
<organism evidence="8">
    <name type="scientific">Desulfobacca acetoxidans</name>
    <dbReference type="NCBI Taxonomy" id="60893"/>
    <lineage>
        <taxon>Bacteria</taxon>
        <taxon>Pseudomonadati</taxon>
        <taxon>Thermodesulfobacteriota</taxon>
        <taxon>Desulfobaccia</taxon>
        <taxon>Desulfobaccales</taxon>
        <taxon>Desulfobaccaceae</taxon>
        <taxon>Desulfobacca</taxon>
    </lineage>
</organism>
<dbReference type="CDD" id="cd05254">
    <property type="entry name" value="dTDP_HR_like_SDR_e"/>
    <property type="match status" value="1"/>
</dbReference>
<dbReference type="PANTHER" id="PTHR10491:SF4">
    <property type="entry name" value="METHIONINE ADENOSYLTRANSFERASE 2 SUBUNIT BETA"/>
    <property type="match status" value="1"/>
</dbReference>
<accession>A0A7V6A517</accession>
<dbReference type="PANTHER" id="PTHR10491">
    <property type="entry name" value="DTDP-4-DEHYDRORHAMNOSE REDUCTASE"/>
    <property type="match status" value="1"/>
</dbReference>
<keyword evidence="6" id="KW-0521">NADP</keyword>
<comment type="catalytic activity">
    <reaction evidence="5">
        <text>dTDP-beta-L-rhamnose + NADP(+) = dTDP-4-dehydro-beta-L-rhamnose + NADPH + H(+)</text>
        <dbReference type="Rhea" id="RHEA:21796"/>
        <dbReference type="ChEBI" id="CHEBI:15378"/>
        <dbReference type="ChEBI" id="CHEBI:57510"/>
        <dbReference type="ChEBI" id="CHEBI:57783"/>
        <dbReference type="ChEBI" id="CHEBI:58349"/>
        <dbReference type="ChEBI" id="CHEBI:62830"/>
        <dbReference type="EC" id="1.1.1.133"/>
    </reaction>
</comment>
<protein>
    <recommendedName>
        <fullName evidence="4 6">dTDP-4-dehydrorhamnose reductase</fullName>
        <ecNumber evidence="3 6">1.1.1.133</ecNumber>
    </recommendedName>
</protein>
<evidence type="ECO:0000256" key="4">
    <source>
        <dbReference type="ARBA" id="ARBA00017099"/>
    </source>
</evidence>
<evidence type="ECO:0000256" key="1">
    <source>
        <dbReference type="ARBA" id="ARBA00004781"/>
    </source>
</evidence>
<dbReference type="NCBIfam" id="TIGR01214">
    <property type="entry name" value="rmlD"/>
    <property type="match status" value="1"/>
</dbReference>
<dbReference type="AlphaFoldDB" id="A0A7V6A517"/>
<dbReference type="Pfam" id="PF04321">
    <property type="entry name" value="RmlD_sub_bind"/>
    <property type="match status" value="1"/>
</dbReference>
<dbReference type="GO" id="GO:0008831">
    <property type="term" value="F:dTDP-4-dehydrorhamnose reductase activity"/>
    <property type="evidence" value="ECO:0007669"/>
    <property type="project" value="UniProtKB-EC"/>
</dbReference>
<comment type="caution">
    <text evidence="8">The sequence shown here is derived from an EMBL/GenBank/DDBJ whole genome shotgun (WGS) entry which is preliminary data.</text>
</comment>
<feature type="domain" description="RmlD-like substrate binding" evidence="7">
    <location>
        <begin position="1"/>
        <end position="282"/>
    </location>
</feature>
<comment type="similarity">
    <text evidence="2 6">Belongs to the dTDP-4-dehydrorhamnose reductase family.</text>
</comment>
<proteinExistence type="inferred from homology"/>
<dbReference type="UniPathway" id="UPA00124"/>
<evidence type="ECO:0000256" key="5">
    <source>
        <dbReference type="ARBA" id="ARBA00048200"/>
    </source>
</evidence>
<dbReference type="EMBL" id="DTGR01000184">
    <property type="protein sequence ID" value="HHS30392.1"/>
    <property type="molecule type" value="Genomic_DNA"/>
</dbReference>
<comment type="function">
    <text evidence="6">Catalyzes the reduction of dTDP-6-deoxy-L-lyxo-4-hexulose to yield dTDP-L-rhamnose.</text>
</comment>
<sequence>MKILLTGKNGLLGRDCLTVFQDKHEVLALDHRELDITDPARVEEAVSRFRPEVIVNCAAFTQVDRCEAEREAAFQGNVAGPRNLAVSAARHGALLVHISTDYVFDGKKPVPAPYLESDFTGPLSWYGRTKLEGELAIQDISNRHVIVRTAWLYGWHGPNFLKKILKLALSPRIPELKVVNDQFGSPTWSFRLAHQVARLLEAGGQGIYHASAEGYCTWFELTRHFLARLGVTKTVRPCATRDYPTPALRPQNSILENRRLKQEGLNVMRPWQEDVDEFVAAFAAALLDEAR</sequence>
<dbReference type="InterPro" id="IPR005913">
    <property type="entry name" value="dTDP_dehydrorham_reduct"/>
</dbReference>
<evidence type="ECO:0000256" key="3">
    <source>
        <dbReference type="ARBA" id="ARBA00012929"/>
    </source>
</evidence>
<comment type="pathway">
    <text evidence="1 6">Carbohydrate biosynthesis; dTDP-L-rhamnose biosynthesis.</text>
</comment>
<keyword evidence="6 8" id="KW-0560">Oxidoreductase</keyword>
<dbReference type="Gene3D" id="3.90.25.10">
    <property type="entry name" value="UDP-galactose 4-epimerase, domain 1"/>
    <property type="match status" value="1"/>
</dbReference>
<gene>
    <name evidence="8" type="primary">rfbD</name>
    <name evidence="8" type="ORF">ENV52_11910</name>
</gene>
<dbReference type="InterPro" id="IPR029903">
    <property type="entry name" value="RmlD-like-bd"/>
</dbReference>
<dbReference type="Gene3D" id="3.40.50.720">
    <property type="entry name" value="NAD(P)-binding Rossmann-like Domain"/>
    <property type="match status" value="1"/>
</dbReference>
<dbReference type="EC" id="1.1.1.133" evidence="3 6"/>
<evidence type="ECO:0000256" key="6">
    <source>
        <dbReference type="RuleBase" id="RU364082"/>
    </source>
</evidence>
<dbReference type="InterPro" id="IPR036291">
    <property type="entry name" value="NAD(P)-bd_dom_sf"/>
</dbReference>